<dbReference type="Proteomes" id="UP001497497">
    <property type="component" value="Unassembled WGS sequence"/>
</dbReference>
<name>A0AAV2HG24_LYMST</name>
<accession>A0AAV2HG24</accession>
<evidence type="ECO:0000256" key="4">
    <source>
        <dbReference type="ARBA" id="ARBA00041867"/>
    </source>
</evidence>
<evidence type="ECO:0000256" key="3">
    <source>
        <dbReference type="ARBA" id="ARBA00037932"/>
    </source>
</evidence>
<dbReference type="GO" id="GO:0005759">
    <property type="term" value="C:mitochondrial matrix"/>
    <property type="evidence" value="ECO:0007669"/>
    <property type="project" value="TreeGrafter"/>
</dbReference>
<dbReference type="InterPro" id="IPR050078">
    <property type="entry name" value="Ribosomal_L11_MeTrfase_PrmA"/>
</dbReference>
<sequence length="219" mass="24840">MNKFFIQKLIRQHTKLTRNHLTPELCLRLITPDCLLWNASPDRSPFDDPFWAFFWPGGQVLTRYILDNPKLFYKTTVLDVGSGCGSTALAAKLVGASRVVANDIDPVAEVAIEINMEANALQVTTDTSNRLSSSLDEQFDFILIGDMFYDPLFTDLIATWLQRHKNASVLIGDPGRYSFKNHPIQKQLEHVAEYVLPRTCQIENNGLTTGNIWLLKNDR</sequence>
<dbReference type="AlphaFoldDB" id="A0AAV2HG24"/>
<comment type="caution">
    <text evidence="6">The sequence shown here is derived from an EMBL/GenBank/DDBJ whole genome shotgun (WGS) entry which is preliminary data.</text>
</comment>
<dbReference type="PANTHER" id="PTHR43648:SF1">
    <property type="entry name" value="ELECTRON TRANSFER FLAVOPROTEIN BETA SUBUNIT LYSINE METHYLTRANSFERASE"/>
    <property type="match status" value="1"/>
</dbReference>
<gene>
    <name evidence="6" type="ORF">GSLYS_00006335001</name>
</gene>
<evidence type="ECO:0000256" key="2">
    <source>
        <dbReference type="ARBA" id="ARBA00022679"/>
    </source>
</evidence>
<dbReference type="InterPro" id="IPR029063">
    <property type="entry name" value="SAM-dependent_MTases_sf"/>
</dbReference>
<evidence type="ECO:0000313" key="7">
    <source>
        <dbReference type="Proteomes" id="UP001497497"/>
    </source>
</evidence>
<keyword evidence="7" id="KW-1185">Reference proteome</keyword>
<dbReference type="PANTHER" id="PTHR43648">
    <property type="entry name" value="ELECTRON TRANSFER FLAVOPROTEIN BETA SUBUNIT LYSINE METHYLTRANSFERASE"/>
    <property type="match status" value="1"/>
</dbReference>
<protein>
    <recommendedName>
        <fullName evidence="5">ETFB lysine methyltransferase</fullName>
    </recommendedName>
    <alternativeName>
        <fullName evidence="4">Protein N-lysine methyltransferase METTL20</fullName>
    </alternativeName>
</protein>
<proteinExistence type="inferred from homology"/>
<evidence type="ECO:0000313" key="6">
    <source>
        <dbReference type="EMBL" id="CAL1532256.1"/>
    </source>
</evidence>
<evidence type="ECO:0000256" key="1">
    <source>
        <dbReference type="ARBA" id="ARBA00022603"/>
    </source>
</evidence>
<dbReference type="GO" id="GO:0032259">
    <property type="term" value="P:methylation"/>
    <property type="evidence" value="ECO:0007669"/>
    <property type="project" value="UniProtKB-KW"/>
</dbReference>
<reference evidence="6 7" key="1">
    <citation type="submission" date="2024-04" db="EMBL/GenBank/DDBJ databases">
        <authorList>
            <consortium name="Genoscope - CEA"/>
            <person name="William W."/>
        </authorList>
    </citation>
    <scope>NUCLEOTIDE SEQUENCE [LARGE SCALE GENOMIC DNA]</scope>
</reference>
<comment type="similarity">
    <text evidence="3">Belongs to the methyltransferase superfamily. ETFBKMT family.</text>
</comment>
<dbReference type="SUPFAM" id="SSF53335">
    <property type="entry name" value="S-adenosyl-L-methionine-dependent methyltransferases"/>
    <property type="match status" value="1"/>
</dbReference>
<dbReference type="Gene3D" id="3.40.50.150">
    <property type="entry name" value="Vaccinia Virus protein VP39"/>
    <property type="match status" value="1"/>
</dbReference>
<organism evidence="6 7">
    <name type="scientific">Lymnaea stagnalis</name>
    <name type="common">Great pond snail</name>
    <name type="synonym">Helix stagnalis</name>
    <dbReference type="NCBI Taxonomy" id="6523"/>
    <lineage>
        <taxon>Eukaryota</taxon>
        <taxon>Metazoa</taxon>
        <taxon>Spiralia</taxon>
        <taxon>Lophotrochozoa</taxon>
        <taxon>Mollusca</taxon>
        <taxon>Gastropoda</taxon>
        <taxon>Heterobranchia</taxon>
        <taxon>Euthyneura</taxon>
        <taxon>Panpulmonata</taxon>
        <taxon>Hygrophila</taxon>
        <taxon>Lymnaeoidea</taxon>
        <taxon>Lymnaeidae</taxon>
        <taxon>Lymnaea</taxon>
    </lineage>
</organism>
<keyword evidence="1" id="KW-0489">Methyltransferase</keyword>
<dbReference type="EMBL" id="CAXITT010000112">
    <property type="protein sequence ID" value="CAL1532256.1"/>
    <property type="molecule type" value="Genomic_DNA"/>
</dbReference>
<keyword evidence="2" id="KW-0808">Transferase</keyword>
<dbReference type="Pfam" id="PF06325">
    <property type="entry name" value="PrmA"/>
    <property type="match status" value="1"/>
</dbReference>
<dbReference type="GO" id="GO:0016279">
    <property type="term" value="F:protein-lysine N-methyltransferase activity"/>
    <property type="evidence" value="ECO:0007669"/>
    <property type="project" value="TreeGrafter"/>
</dbReference>
<dbReference type="CDD" id="cd02440">
    <property type="entry name" value="AdoMet_MTases"/>
    <property type="match status" value="1"/>
</dbReference>
<evidence type="ECO:0000256" key="5">
    <source>
        <dbReference type="ARBA" id="ARBA00042266"/>
    </source>
</evidence>